<sequence length="59" mass="6376">MGLWLVSATLRCSMSLSGLQVALQPLGLVDQRWRESLHGLQVVCGAQCPYRGCGLLCSL</sequence>
<proteinExistence type="predicted"/>
<comment type="caution">
    <text evidence="2">The sequence shown here is derived from an EMBL/GenBank/DDBJ whole genome shotgun (WGS) entry which is preliminary data.</text>
</comment>
<dbReference type="EMBL" id="JAIWYP010000010">
    <property type="protein sequence ID" value="KAH3751526.1"/>
    <property type="molecule type" value="Genomic_DNA"/>
</dbReference>
<evidence type="ECO:0000256" key="1">
    <source>
        <dbReference type="SAM" id="SignalP"/>
    </source>
</evidence>
<evidence type="ECO:0000313" key="2">
    <source>
        <dbReference type="EMBL" id="KAH3751526.1"/>
    </source>
</evidence>
<keyword evidence="3" id="KW-1185">Reference proteome</keyword>
<protein>
    <submittedName>
        <fullName evidence="2">Uncharacterized protein</fullName>
    </submittedName>
</protein>
<dbReference type="AlphaFoldDB" id="A0A9D4I683"/>
<gene>
    <name evidence="2" type="ORF">DPMN_186087</name>
</gene>
<keyword evidence="1" id="KW-0732">Signal</keyword>
<organism evidence="2 3">
    <name type="scientific">Dreissena polymorpha</name>
    <name type="common">Zebra mussel</name>
    <name type="synonym">Mytilus polymorpha</name>
    <dbReference type="NCBI Taxonomy" id="45954"/>
    <lineage>
        <taxon>Eukaryota</taxon>
        <taxon>Metazoa</taxon>
        <taxon>Spiralia</taxon>
        <taxon>Lophotrochozoa</taxon>
        <taxon>Mollusca</taxon>
        <taxon>Bivalvia</taxon>
        <taxon>Autobranchia</taxon>
        <taxon>Heteroconchia</taxon>
        <taxon>Euheterodonta</taxon>
        <taxon>Imparidentia</taxon>
        <taxon>Neoheterodontei</taxon>
        <taxon>Myida</taxon>
        <taxon>Dreissenoidea</taxon>
        <taxon>Dreissenidae</taxon>
        <taxon>Dreissena</taxon>
    </lineage>
</organism>
<name>A0A9D4I683_DREPO</name>
<reference evidence="2" key="1">
    <citation type="journal article" date="2019" name="bioRxiv">
        <title>The Genome of the Zebra Mussel, Dreissena polymorpha: A Resource for Invasive Species Research.</title>
        <authorList>
            <person name="McCartney M.A."/>
            <person name="Auch B."/>
            <person name="Kono T."/>
            <person name="Mallez S."/>
            <person name="Zhang Y."/>
            <person name="Obille A."/>
            <person name="Becker A."/>
            <person name="Abrahante J.E."/>
            <person name="Garbe J."/>
            <person name="Badalamenti J.P."/>
            <person name="Herman A."/>
            <person name="Mangelson H."/>
            <person name="Liachko I."/>
            <person name="Sullivan S."/>
            <person name="Sone E.D."/>
            <person name="Koren S."/>
            <person name="Silverstein K.A.T."/>
            <person name="Beckman K.B."/>
            <person name="Gohl D.M."/>
        </authorList>
    </citation>
    <scope>NUCLEOTIDE SEQUENCE</scope>
    <source>
        <strain evidence="2">Duluth1</strain>
        <tissue evidence="2">Whole animal</tissue>
    </source>
</reference>
<reference evidence="2" key="2">
    <citation type="submission" date="2020-11" db="EMBL/GenBank/DDBJ databases">
        <authorList>
            <person name="McCartney M.A."/>
            <person name="Auch B."/>
            <person name="Kono T."/>
            <person name="Mallez S."/>
            <person name="Becker A."/>
            <person name="Gohl D.M."/>
            <person name="Silverstein K.A.T."/>
            <person name="Koren S."/>
            <person name="Bechman K.B."/>
            <person name="Herman A."/>
            <person name="Abrahante J.E."/>
            <person name="Garbe J."/>
        </authorList>
    </citation>
    <scope>NUCLEOTIDE SEQUENCE</scope>
    <source>
        <strain evidence="2">Duluth1</strain>
        <tissue evidence="2">Whole animal</tissue>
    </source>
</reference>
<feature type="signal peptide" evidence="1">
    <location>
        <begin position="1"/>
        <end position="15"/>
    </location>
</feature>
<feature type="chain" id="PRO_5039555339" evidence="1">
    <location>
        <begin position="16"/>
        <end position="59"/>
    </location>
</feature>
<accession>A0A9D4I683</accession>
<dbReference type="Proteomes" id="UP000828390">
    <property type="component" value="Unassembled WGS sequence"/>
</dbReference>
<evidence type="ECO:0000313" key="3">
    <source>
        <dbReference type="Proteomes" id="UP000828390"/>
    </source>
</evidence>